<evidence type="ECO:0000256" key="1">
    <source>
        <dbReference type="SAM" id="Phobius"/>
    </source>
</evidence>
<evidence type="ECO:0000313" key="2">
    <source>
        <dbReference type="EMBL" id="KUG19163.1"/>
    </source>
</evidence>
<reference evidence="2" key="1">
    <citation type="journal article" date="2015" name="Proc. Natl. Acad. Sci. U.S.A.">
        <title>Networks of energetic and metabolic interactions define dynamics in microbial communities.</title>
        <authorList>
            <person name="Embree M."/>
            <person name="Liu J.K."/>
            <person name="Al-Bassam M.M."/>
            <person name="Zengler K."/>
        </authorList>
    </citation>
    <scope>NUCLEOTIDE SEQUENCE</scope>
</reference>
<keyword evidence="1" id="KW-0472">Membrane</keyword>
<sequence length="151" mass="15733">MSISIWAGYCILMILAAGINLHAEKEALTPAQAIEICLFWCILIGIGIAGLVGFYGHILDTGTAAAAGLPAGSLIRKAVGFASLGFGIAGILCIRIQGTFRAATIAGYSVFLLGTAPVYGELPWFNLIMPIVLVALSALLYDMSRGTDEIG</sequence>
<dbReference type="Pfam" id="PF20589">
    <property type="entry name" value="DUF6790"/>
    <property type="match status" value="1"/>
</dbReference>
<comment type="caution">
    <text evidence="2">The sequence shown here is derived from an EMBL/GenBank/DDBJ whole genome shotgun (WGS) entry which is preliminary data.</text>
</comment>
<name>A0A0W8FE49_9ZZZZ</name>
<dbReference type="AlphaFoldDB" id="A0A0W8FE49"/>
<proteinExistence type="predicted"/>
<feature type="transmembrane region" description="Helical" evidence="1">
    <location>
        <begin position="100"/>
        <end position="118"/>
    </location>
</feature>
<feature type="transmembrane region" description="Helical" evidence="1">
    <location>
        <begin position="124"/>
        <end position="141"/>
    </location>
</feature>
<feature type="transmembrane region" description="Helical" evidence="1">
    <location>
        <begin position="35"/>
        <end position="54"/>
    </location>
</feature>
<accession>A0A0W8FE49</accession>
<keyword evidence="1" id="KW-1133">Transmembrane helix</keyword>
<feature type="transmembrane region" description="Helical" evidence="1">
    <location>
        <begin position="6"/>
        <end position="23"/>
    </location>
</feature>
<gene>
    <name evidence="2" type="ORF">ASZ90_011127</name>
</gene>
<dbReference type="InterPro" id="IPR046740">
    <property type="entry name" value="DUF6790"/>
</dbReference>
<dbReference type="EMBL" id="LNQE01001321">
    <property type="protein sequence ID" value="KUG19163.1"/>
    <property type="molecule type" value="Genomic_DNA"/>
</dbReference>
<evidence type="ECO:0008006" key="3">
    <source>
        <dbReference type="Google" id="ProtNLM"/>
    </source>
</evidence>
<keyword evidence="1" id="KW-0812">Transmembrane</keyword>
<feature type="transmembrane region" description="Helical" evidence="1">
    <location>
        <begin position="74"/>
        <end position="93"/>
    </location>
</feature>
<protein>
    <recommendedName>
        <fullName evidence="3">Integral membrane protein</fullName>
    </recommendedName>
</protein>
<organism evidence="2">
    <name type="scientific">hydrocarbon metagenome</name>
    <dbReference type="NCBI Taxonomy" id="938273"/>
    <lineage>
        <taxon>unclassified sequences</taxon>
        <taxon>metagenomes</taxon>
        <taxon>ecological metagenomes</taxon>
    </lineage>
</organism>